<feature type="transmembrane region" description="Helical" evidence="8">
    <location>
        <begin position="188"/>
        <end position="206"/>
    </location>
</feature>
<dbReference type="Pfam" id="PF00892">
    <property type="entry name" value="EamA"/>
    <property type="match status" value="1"/>
</dbReference>
<feature type="transmembrane region" description="Helical" evidence="8">
    <location>
        <begin position="113"/>
        <end position="130"/>
    </location>
</feature>
<name>A0A545TYV4_9GAMM</name>
<dbReference type="NCBIfam" id="TIGR00688">
    <property type="entry name" value="rarD"/>
    <property type="match status" value="1"/>
</dbReference>
<keyword evidence="7 8" id="KW-0472">Membrane</keyword>
<protein>
    <submittedName>
        <fullName evidence="10">EamA family transporter RarD</fullName>
    </submittedName>
</protein>
<gene>
    <name evidence="10" type="primary">rarD</name>
    <name evidence="10" type="ORF">FKG94_06585</name>
</gene>
<dbReference type="SUPFAM" id="SSF103481">
    <property type="entry name" value="Multidrug resistance efflux transporter EmrE"/>
    <property type="match status" value="2"/>
</dbReference>
<feature type="transmembrane region" description="Helical" evidence="8">
    <location>
        <begin position="218"/>
        <end position="240"/>
    </location>
</feature>
<dbReference type="RefSeq" id="WP_142903424.1">
    <property type="nucleotide sequence ID" value="NZ_ML660090.1"/>
</dbReference>
<dbReference type="InterPro" id="IPR000620">
    <property type="entry name" value="EamA_dom"/>
</dbReference>
<keyword evidence="6 8" id="KW-1133">Transmembrane helix</keyword>
<comment type="caution">
    <text evidence="10">The sequence shown here is derived from an EMBL/GenBank/DDBJ whole genome shotgun (WGS) entry which is preliminary data.</text>
</comment>
<evidence type="ECO:0000259" key="9">
    <source>
        <dbReference type="Pfam" id="PF00892"/>
    </source>
</evidence>
<evidence type="ECO:0000313" key="11">
    <source>
        <dbReference type="Proteomes" id="UP000319732"/>
    </source>
</evidence>
<feature type="transmembrane region" description="Helical" evidence="8">
    <location>
        <begin position="282"/>
        <end position="299"/>
    </location>
</feature>
<feature type="transmembrane region" description="Helical" evidence="8">
    <location>
        <begin position="160"/>
        <end position="176"/>
    </location>
</feature>
<evidence type="ECO:0000256" key="4">
    <source>
        <dbReference type="ARBA" id="ARBA00022475"/>
    </source>
</evidence>
<feature type="transmembrane region" description="Helical" evidence="8">
    <location>
        <begin position="137"/>
        <end position="154"/>
    </location>
</feature>
<feature type="transmembrane region" description="Helical" evidence="8">
    <location>
        <begin position="20"/>
        <end position="40"/>
    </location>
</feature>
<evidence type="ECO:0000256" key="8">
    <source>
        <dbReference type="SAM" id="Phobius"/>
    </source>
</evidence>
<evidence type="ECO:0000256" key="3">
    <source>
        <dbReference type="ARBA" id="ARBA00022448"/>
    </source>
</evidence>
<dbReference type="Proteomes" id="UP000319732">
    <property type="component" value="Unassembled WGS sequence"/>
</dbReference>
<keyword evidence="3" id="KW-0813">Transport</keyword>
<comment type="similarity">
    <text evidence="2">Belongs to the EamA transporter family.</text>
</comment>
<feature type="transmembrane region" description="Helical" evidence="8">
    <location>
        <begin position="252"/>
        <end position="270"/>
    </location>
</feature>
<dbReference type="PANTHER" id="PTHR22911">
    <property type="entry name" value="ACYL-MALONYL CONDENSING ENZYME-RELATED"/>
    <property type="match status" value="1"/>
</dbReference>
<sequence length="319" mass="34748">MKDSEAPGKTQLKPHQQGGLLAAGAFLMWGVLPIYFKWLGDISSLEVVAHRAFWSFVFGGLLLVATRQLPGLVAVLRDIRLLAYLALTAVLVGANWLVFVWAVAEDRILDASLGYYINPIMNMILGYLILNEKMRRLQQVAAGLAVMGVSVAVIKFGAVPWVALFLAVTFGLYGLIRKQVPVNAQTGLFLETTLMLPLALGYLIWVDSPTANLLHNSWDVNTLLVLAGPFTMAPLILFAAGAKRIQLTTLGFLQYIGPSLMFLIAVFIYGEPLTMDKSVTFGFIWMALVLVSLDAMGLGRKTVGPVPPPEPEATQCADK</sequence>
<feature type="transmembrane region" description="Helical" evidence="8">
    <location>
        <begin position="52"/>
        <end position="69"/>
    </location>
</feature>
<keyword evidence="4" id="KW-1003">Cell membrane</keyword>
<reference evidence="10 11" key="1">
    <citation type="submission" date="2019-06" db="EMBL/GenBank/DDBJ databases">
        <title>Whole genome sequence for Cellvibrionaceae sp. R142.</title>
        <authorList>
            <person name="Wang G."/>
        </authorList>
    </citation>
    <scope>NUCLEOTIDE SEQUENCE [LARGE SCALE GENOMIC DNA]</scope>
    <source>
        <strain evidence="10 11">R142</strain>
    </source>
</reference>
<keyword evidence="5 8" id="KW-0812">Transmembrane</keyword>
<dbReference type="InterPro" id="IPR004626">
    <property type="entry name" value="RarD"/>
</dbReference>
<dbReference type="InterPro" id="IPR037185">
    <property type="entry name" value="EmrE-like"/>
</dbReference>
<evidence type="ECO:0000256" key="7">
    <source>
        <dbReference type="ARBA" id="ARBA00023136"/>
    </source>
</evidence>
<keyword evidence="11" id="KW-1185">Reference proteome</keyword>
<feature type="transmembrane region" description="Helical" evidence="8">
    <location>
        <begin position="81"/>
        <end position="101"/>
    </location>
</feature>
<evidence type="ECO:0000256" key="1">
    <source>
        <dbReference type="ARBA" id="ARBA00004651"/>
    </source>
</evidence>
<evidence type="ECO:0000256" key="6">
    <source>
        <dbReference type="ARBA" id="ARBA00022989"/>
    </source>
</evidence>
<dbReference type="PANTHER" id="PTHR22911:SF137">
    <property type="entry name" value="SOLUTE CARRIER FAMILY 35 MEMBER G2-RELATED"/>
    <property type="match status" value="1"/>
</dbReference>
<dbReference type="AlphaFoldDB" id="A0A545TYV4"/>
<dbReference type="OrthoDB" id="369870at2"/>
<proteinExistence type="inferred from homology"/>
<organism evidence="10 11">
    <name type="scientific">Exilibacterium tricleocarpae</name>
    <dbReference type="NCBI Taxonomy" id="2591008"/>
    <lineage>
        <taxon>Bacteria</taxon>
        <taxon>Pseudomonadati</taxon>
        <taxon>Pseudomonadota</taxon>
        <taxon>Gammaproteobacteria</taxon>
        <taxon>Cellvibrionales</taxon>
        <taxon>Cellvibrionaceae</taxon>
        <taxon>Exilibacterium</taxon>
    </lineage>
</organism>
<feature type="domain" description="EamA" evidence="9">
    <location>
        <begin position="18"/>
        <end position="152"/>
    </location>
</feature>
<evidence type="ECO:0000313" key="10">
    <source>
        <dbReference type="EMBL" id="TQV82408.1"/>
    </source>
</evidence>
<dbReference type="GO" id="GO:0005886">
    <property type="term" value="C:plasma membrane"/>
    <property type="evidence" value="ECO:0007669"/>
    <property type="project" value="UniProtKB-SubCell"/>
</dbReference>
<evidence type="ECO:0000256" key="2">
    <source>
        <dbReference type="ARBA" id="ARBA00007362"/>
    </source>
</evidence>
<dbReference type="EMBL" id="VHSG01000007">
    <property type="protein sequence ID" value="TQV82408.1"/>
    <property type="molecule type" value="Genomic_DNA"/>
</dbReference>
<accession>A0A545TYV4</accession>
<comment type="subcellular location">
    <subcellularLocation>
        <location evidence="1">Cell membrane</location>
        <topology evidence="1">Multi-pass membrane protein</topology>
    </subcellularLocation>
</comment>
<evidence type="ECO:0000256" key="5">
    <source>
        <dbReference type="ARBA" id="ARBA00022692"/>
    </source>
</evidence>